<protein>
    <submittedName>
        <fullName evidence="1">Uncharacterized protein</fullName>
    </submittedName>
</protein>
<proteinExistence type="predicted"/>
<name>A0A644X9U6_9ZZZZ</name>
<evidence type="ECO:0000313" key="1">
    <source>
        <dbReference type="EMBL" id="MPM12608.1"/>
    </source>
</evidence>
<sequence>MLRDLIRNGKTASEIMLAMGISHKQILKHHILKLIATDKEFYEVPGLYDKNRRKAFVSSRGEIRLRMPNIDFKGMPLKPETEFDVIVEGNRVVLIHLGLETKPVSPDASTELSE</sequence>
<accession>A0A644X9U6</accession>
<dbReference type="AlphaFoldDB" id="A0A644X9U6"/>
<reference evidence="1" key="1">
    <citation type="submission" date="2019-08" db="EMBL/GenBank/DDBJ databases">
        <authorList>
            <person name="Kucharzyk K."/>
            <person name="Murdoch R.W."/>
            <person name="Higgins S."/>
            <person name="Loffler F."/>
        </authorList>
    </citation>
    <scope>NUCLEOTIDE SEQUENCE</scope>
</reference>
<comment type="caution">
    <text evidence="1">The sequence shown here is derived from an EMBL/GenBank/DDBJ whole genome shotgun (WGS) entry which is preliminary data.</text>
</comment>
<gene>
    <name evidence="1" type="ORF">SDC9_58962</name>
</gene>
<organism evidence="1">
    <name type="scientific">bioreactor metagenome</name>
    <dbReference type="NCBI Taxonomy" id="1076179"/>
    <lineage>
        <taxon>unclassified sequences</taxon>
        <taxon>metagenomes</taxon>
        <taxon>ecological metagenomes</taxon>
    </lineage>
</organism>
<dbReference type="EMBL" id="VSSQ01001997">
    <property type="protein sequence ID" value="MPM12608.1"/>
    <property type="molecule type" value="Genomic_DNA"/>
</dbReference>